<dbReference type="InterPro" id="IPR050415">
    <property type="entry name" value="MRET"/>
</dbReference>
<evidence type="ECO:0000256" key="10">
    <source>
        <dbReference type="ARBA" id="ARBA00023004"/>
    </source>
</evidence>
<dbReference type="CDD" id="cd06198">
    <property type="entry name" value="FNR_like_3"/>
    <property type="match status" value="1"/>
</dbReference>
<keyword evidence="5" id="KW-0001">2Fe-2S</keyword>
<dbReference type="InterPro" id="IPR001433">
    <property type="entry name" value="OxRdtase_FAD/NAD-bd"/>
</dbReference>
<feature type="transmembrane region" description="Helical" evidence="13">
    <location>
        <begin position="115"/>
        <end position="132"/>
    </location>
</feature>
<dbReference type="Gene3D" id="3.40.50.80">
    <property type="entry name" value="Nucleotide-binding domain of ferredoxin-NADP reductase (FNR) module"/>
    <property type="match status" value="1"/>
</dbReference>
<dbReference type="SUPFAM" id="SSF63380">
    <property type="entry name" value="Riboflavin synthase domain-like"/>
    <property type="match status" value="1"/>
</dbReference>
<evidence type="ECO:0000256" key="7">
    <source>
        <dbReference type="ARBA" id="ARBA00022827"/>
    </source>
</evidence>
<dbReference type="GO" id="GO:0046872">
    <property type="term" value="F:metal ion binding"/>
    <property type="evidence" value="ECO:0007669"/>
    <property type="project" value="UniProtKB-KW"/>
</dbReference>
<dbReference type="Pfam" id="PF08022">
    <property type="entry name" value="FAD_binding_8"/>
    <property type="match status" value="1"/>
</dbReference>
<dbReference type="InterPro" id="IPR017927">
    <property type="entry name" value="FAD-bd_FR_type"/>
</dbReference>
<keyword evidence="12 13" id="KW-0472">Membrane</keyword>
<dbReference type="OrthoDB" id="573132at2"/>
<feature type="domain" description="FAD-binding FR-type" evidence="14">
    <location>
        <begin position="169"/>
        <end position="266"/>
    </location>
</feature>
<dbReference type="InterPro" id="IPR013130">
    <property type="entry name" value="Fe3_Rdtase_TM_dom"/>
</dbReference>
<keyword evidence="4 13" id="KW-0812">Transmembrane</keyword>
<dbReference type="InterPro" id="IPR017938">
    <property type="entry name" value="Riboflavin_synthase-like_b-brl"/>
</dbReference>
<keyword evidence="3" id="KW-0285">Flavoprotein</keyword>
<evidence type="ECO:0000259" key="14">
    <source>
        <dbReference type="PROSITE" id="PS51384"/>
    </source>
</evidence>
<accession>A0A1E5L784</accession>
<dbReference type="AlphaFoldDB" id="A0A1E5L784"/>
<evidence type="ECO:0000256" key="13">
    <source>
        <dbReference type="SAM" id="Phobius"/>
    </source>
</evidence>
<keyword evidence="11" id="KW-0411">Iron-sulfur</keyword>
<evidence type="ECO:0000256" key="5">
    <source>
        <dbReference type="ARBA" id="ARBA00022714"/>
    </source>
</evidence>
<dbReference type="EMBL" id="MJAT01000010">
    <property type="protein sequence ID" value="OEH85991.1"/>
    <property type="molecule type" value="Genomic_DNA"/>
</dbReference>
<dbReference type="PROSITE" id="PS51384">
    <property type="entry name" value="FAD_FR"/>
    <property type="match status" value="1"/>
</dbReference>
<protein>
    <recommendedName>
        <fullName evidence="14">FAD-binding FR-type domain-containing protein</fullName>
    </recommendedName>
</protein>
<feature type="transmembrane region" description="Helical" evidence="13">
    <location>
        <begin position="50"/>
        <end position="68"/>
    </location>
</feature>
<dbReference type="SFLD" id="SFLDG01168">
    <property type="entry name" value="Ferric_reductase_subgroup_(FRE"/>
    <property type="match status" value="1"/>
</dbReference>
<feature type="transmembrane region" description="Helical" evidence="13">
    <location>
        <begin position="80"/>
        <end position="103"/>
    </location>
</feature>
<evidence type="ECO:0000256" key="11">
    <source>
        <dbReference type="ARBA" id="ARBA00023014"/>
    </source>
</evidence>
<evidence type="ECO:0000256" key="3">
    <source>
        <dbReference type="ARBA" id="ARBA00022630"/>
    </source>
</evidence>
<dbReference type="SFLD" id="SFLDS00052">
    <property type="entry name" value="Ferric_Reductase_Domain"/>
    <property type="match status" value="1"/>
</dbReference>
<name>A0A1E5L784_9FIRM</name>
<dbReference type="Gene3D" id="2.40.30.10">
    <property type="entry name" value="Translation factors"/>
    <property type="match status" value="1"/>
</dbReference>
<dbReference type="RefSeq" id="WP_069701638.1">
    <property type="nucleotide sequence ID" value="NZ_MJAT01000010.1"/>
</dbReference>
<dbReference type="InterPro" id="IPR039261">
    <property type="entry name" value="FNR_nucleotide-bd"/>
</dbReference>
<feature type="transmembrane region" description="Helical" evidence="13">
    <location>
        <begin position="6"/>
        <end position="29"/>
    </location>
</feature>
<evidence type="ECO:0000256" key="4">
    <source>
        <dbReference type="ARBA" id="ARBA00022692"/>
    </source>
</evidence>
<evidence type="ECO:0000256" key="2">
    <source>
        <dbReference type="ARBA" id="ARBA00004141"/>
    </source>
</evidence>
<evidence type="ECO:0000256" key="1">
    <source>
        <dbReference type="ARBA" id="ARBA00001974"/>
    </source>
</evidence>
<dbReference type="PANTHER" id="PTHR47354">
    <property type="entry name" value="NADH OXIDOREDUCTASE HCR"/>
    <property type="match status" value="1"/>
</dbReference>
<dbReference type="GO" id="GO:0016020">
    <property type="term" value="C:membrane"/>
    <property type="evidence" value="ECO:0007669"/>
    <property type="project" value="UniProtKB-SubCell"/>
</dbReference>
<dbReference type="Proteomes" id="UP000095255">
    <property type="component" value="Unassembled WGS sequence"/>
</dbReference>
<dbReference type="PANTHER" id="PTHR47354:SF8">
    <property type="entry name" value="1,2-PHENYLACETYL-COA EPOXIDASE, SUBUNIT E"/>
    <property type="match status" value="1"/>
</dbReference>
<dbReference type="SUPFAM" id="SSF52343">
    <property type="entry name" value="Ferredoxin reductase-like, C-terminal NADP-linked domain"/>
    <property type="match status" value="1"/>
</dbReference>
<dbReference type="Pfam" id="PF01794">
    <property type="entry name" value="Ferric_reduct"/>
    <property type="match status" value="1"/>
</dbReference>
<dbReference type="Pfam" id="PF00175">
    <property type="entry name" value="NAD_binding_1"/>
    <property type="match status" value="1"/>
</dbReference>
<feature type="transmembrane region" description="Helical" evidence="13">
    <location>
        <begin position="144"/>
        <end position="164"/>
    </location>
</feature>
<dbReference type="PRINTS" id="PR00410">
    <property type="entry name" value="PHEHYDRXLASE"/>
</dbReference>
<reference evidence="15 16" key="1">
    <citation type="submission" date="2016-09" db="EMBL/GenBank/DDBJ databases">
        <title>Desulfuribacillus arsenicus sp. nov., an obligately anaerobic, dissimilatory arsenic- and antimonate-reducing bacterium isolated from anoxic sediments.</title>
        <authorList>
            <person name="Abin C.A."/>
            <person name="Hollibaugh J.T."/>
        </authorList>
    </citation>
    <scope>NUCLEOTIDE SEQUENCE [LARGE SCALE GENOMIC DNA]</scope>
    <source>
        <strain evidence="15 16">MLFW-2</strain>
    </source>
</reference>
<keyword evidence="7" id="KW-0274">FAD</keyword>
<evidence type="ECO:0000313" key="16">
    <source>
        <dbReference type="Proteomes" id="UP000095255"/>
    </source>
</evidence>
<keyword evidence="10" id="KW-0408">Iron</keyword>
<keyword evidence="6" id="KW-0479">Metal-binding</keyword>
<evidence type="ECO:0000313" key="15">
    <source>
        <dbReference type="EMBL" id="OEH85991.1"/>
    </source>
</evidence>
<evidence type="ECO:0000256" key="9">
    <source>
        <dbReference type="ARBA" id="ARBA00023002"/>
    </source>
</evidence>
<keyword evidence="16" id="KW-1185">Reference proteome</keyword>
<dbReference type="GO" id="GO:0051537">
    <property type="term" value="F:2 iron, 2 sulfur cluster binding"/>
    <property type="evidence" value="ECO:0007669"/>
    <property type="project" value="UniProtKB-KW"/>
</dbReference>
<dbReference type="GO" id="GO:0016491">
    <property type="term" value="F:oxidoreductase activity"/>
    <property type="evidence" value="ECO:0007669"/>
    <property type="project" value="UniProtKB-KW"/>
</dbReference>
<dbReference type="GO" id="GO:0050660">
    <property type="term" value="F:flavin adenine dinucleotide binding"/>
    <property type="evidence" value="ECO:0007669"/>
    <property type="project" value="TreeGrafter"/>
</dbReference>
<proteinExistence type="predicted"/>
<dbReference type="InterPro" id="IPR013112">
    <property type="entry name" value="FAD-bd_8"/>
</dbReference>
<sequence>MDYHVLMGAGQIAGLVGFILMFFQFVFSSRVRWLEKDIGLDTMYRYHKQLGIIAFVLIFLHPLFLNTHRMMVIGEMEEPSLFIGLGFIALAILIITSMTAIFYKRLRLRYETWFTIHKANYLVFPLVFFHSIKEGTTIFSTTHVRYLWYVLFALYLLLVIYKIVQVVRARRHPYQIIEIIKETPDIHTVVLQGKKKHHLAGQFMFLQICTNQKVSEAHPFTISSSPTEENLKVSVKALGDFTSQLPNVPIGTKAYIDGPYGVFTLQHMPSTCYVLIAGGIGITPFISMLRKLHAESSNKKILLLWCNKTEQDIAFCKELEELELSMEHLRVIHILSQQPDWHGETGYLTSDKLRTYCAEYTHAHFLICGPPGMLQMVRKELQLMDIPSTHIHYEKFEL</sequence>
<gene>
    <name evidence="15" type="ORF">BHU72_14900</name>
</gene>
<keyword evidence="8 13" id="KW-1133">Transmembrane helix</keyword>
<evidence type="ECO:0000256" key="8">
    <source>
        <dbReference type="ARBA" id="ARBA00022989"/>
    </source>
</evidence>
<comment type="cofactor">
    <cofactor evidence="1">
        <name>FAD</name>
        <dbReference type="ChEBI" id="CHEBI:57692"/>
    </cofactor>
</comment>
<comment type="subcellular location">
    <subcellularLocation>
        <location evidence="2">Membrane</location>
        <topology evidence="2">Multi-pass membrane protein</topology>
    </subcellularLocation>
</comment>
<comment type="caution">
    <text evidence="15">The sequence shown here is derived from an EMBL/GenBank/DDBJ whole genome shotgun (WGS) entry which is preliminary data.</text>
</comment>
<evidence type="ECO:0000256" key="6">
    <source>
        <dbReference type="ARBA" id="ARBA00022723"/>
    </source>
</evidence>
<evidence type="ECO:0000256" key="12">
    <source>
        <dbReference type="ARBA" id="ARBA00023136"/>
    </source>
</evidence>
<keyword evidence="9" id="KW-0560">Oxidoreductase</keyword>
<organism evidence="15 16">
    <name type="scientific">Desulfuribacillus stibiiarsenatis</name>
    <dbReference type="NCBI Taxonomy" id="1390249"/>
    <lineage>
        <taxon>Bacteria</taxon>
        <taxon>Bacillati</taxon>
        <taxon>Bacillota</taxon>
        <taxon>Desulfuribacillia</taxon>
        <taxon>Desulfuribacillales</taxon>
        <taxon>Desulfuribacillaceae</taxon>
        <taxon>Desulfuribacillus</taxon>
    </lineage>
</organism>